<dbReference type="SUPFAM" id="SSF52540">
    <property type="entry name" value="P-loop containing nucleoside triphosphate hydrolases"/>
    <property type="match status" value="2"/>
</dbReference>
<dbReference type="FunFam" id="3.40.50.300:FF:000356">
    <property type="entry name" value="DNA repair protein RecN"/>
    <property type="match status" value="1"/>
</dbReference>
<dbReference type="GO" id="GO:0006281">
    <property type="term" value="P:DNA repair"/>
    <property type="evidence" value="ECO:0007669"/>
    <property type="project" value="UniProtKB-KW"/>
</dbReference>
<feature type="domain" description="RecF/RecN/SMC N-terminal" evidence="10">
    <location>
        <begin position="2"/>
        <end position="506"/>
    </location>
</feature>
<dbReference type="Proteomes" id="UP000281647">
    <property type="component" value="Unassembled WGS sequence"/>
</dbReference>
<dbReference type="PIRSF" id="PIRSF003128">
    <property type="entry name" value="RecN"/>
    <property type="match status" value="1"/>
</dbReference>
<dbReference type="AlphaFoldDB" id="A0A432VC88"/>
<dbReference type="OrthoDB" id="9806954at2"/>
<dbReference type="Pfam" id="PF02463">
    <property type="entry name" value="SMC_N"/>
    <property type="match status" value="1"/>
</dbReference>
<evidence type="ECO:0000256" key="9">
    <source>
        <dbReference type="PIRNR" id="PIRNR003128"/>
    </source>
</evidence>
<dbReference type="PANTHER" id="PTHR11059">
    <property type="entry name" value="DNA REPAIR PROTEIN RECN"/>
    <property type="match status" value="1"/>
</dbReference>
<sequence length="558" mass="60424">MLSRLSIRDIVLIERLDIDFSPGLSVLTGETGAGKSILLDALSLALGARGDASLVRHGAAQGQISAVFDVPRNHPARQILIDNALDDEGDIILRRVQTADGRSRVFVNDQPSSVAMMRDIGRALVEIHGQHDERALVDAAAHRELLDSFGGHIGEARACAQAWRHWRDCEQELARHRARVEAAAREADYLRSAVGELTQLDPQPGEETELADIRNQMMRAEKIAAEINDAQDVLSGPNSPLPQLASLLRRLQRKAGEVPGLLDDVVTSLDEAMLSLDAAQSGVEAALRATEYDPQRLEKAEERLFALRAASRKHNVQVDDLARLRDTMAADLADLDAGEGRLHVLEKQAVAARDAYDGVAASLSGLRQIAAKALREAVMAELPALKLERSEFIVEMMSEPDNRMEEGIDQVEFWVRTNPGTKPGPMMKIASGGELSRFLLALKVALADRGSAPTLVFDEIDTGVGGAVADAIGQRLARLANKVQVLSVTHAPQVAARADTHFLIAKSGSSEQVSTSIAEMDRRSRQEEIARMLAGASITEEARAAAERLLRENSAASL</sequence>
<keyword evidence="5 9" id="KW-0227">DNA damage</keyword>
<organism evidence="11 12">
    <name type="scientific">Borborobacter arsenicus</name>
    <dbReference type="NCBI Taxonomy" id="1851146"/>
    <lineage>
        <taxon>Bacteria</taxon>
        <taxon>Pseudomonadati</taxon>
        <taxon>Pseudomonadota</taxon>
        <taxon>Alphaproteobacteria</taxon>
        <taxon>Hyphomicrobiales</taxon>
        <taxon>Phyllobacteriaceae</taxon>
        <taxon>Borborobacter</taxon>
    </lineage>
</organism>
<evidence type="ECO:0000256" key="8">
    <source>
        <dbReference type="ARBA" id="ARBA00033408"/>
    </source>
</evidence>
<protein>
    <recommendedName>
        <fullName evidence="3 9">DNA repair protein RecN</fullName>
    </recommendedName>
    <alternativeName>
        <fullName evidence="8 9">Recombination protein N</fullName>
    </alternativeName>
</protein>
<dbReference type="EMBL" id="RKST01000001">
    <property type="protein sequence ID" value="RUM99778.1"/>
    <property type="molecule type" value="Genomic_DNA"/>
</dbReference>
<keyword evidence="4" id="KW-0547">Nucleotide-binding</keyword>
<dbReference type="GO" id="GO:0005524">
    <property type="term" value="F:ATP binding"/>
    <property type="evidence" value="ECO:0007669"/>
    <property type="project" value="UniProtKB-KW"/>
</dbReference>
<name>A0A432VC88_9HYPH</name>
<accession>A0A432VC88</accession>
<dbReference type="RefSeq" id="WP_128626015.1">
    <property type="nucleotide sequence ID" value="NZ_RKST01000001.1"/>
</dbReference>
<keyword evidence="6" id="KW-0067">ATP-binding</keyword>
<dbReference type="GO" id="GO:0009432">
    <property type="term" value="P:SOS response"/>
    <property type="evidence" value="ECO:0007669"/>
    <property type="project" value="UniProtKB-ARBA"/>
</dbReference>
<evidence type="ECO:0000256" key="2">
    <source>
        <dbReference type="ARBA" id="ARBA00009441"/>
    </source>
</evidence>
<reference evidence="11 12" key="1">
    <citation type="submission" date="2018-11" db="EMBL/GenBank/DDBJ databases">
        <title>Pseudaminobacter arsenicus sp. nov., an arsenic-resistant bacterium isolated from arsenic-rich aquifers.</title>
        <authorList>
            <person name="Mu Y."/>
        </authorList>
    </citation>
    <scope>NUCLEOTIDE SEQUENCE [LARGE SCALE GENOMIC DNA]</scope>
    <source>
        <strain evidence="11 12">CB3</strain>
    </source>
</reference>
<dbReference type="CDD" id="cd03241">
    <property type="entry name" value="ABC_RecN"/>
    <property type="match status" value="2"/>
</dbReference>
<evidence type="ECO:0000313" key="12">
    <source>
        <dbReference type="Proteomes" id="UP000281647"/>
    </source>
</evidence>
<evidence type="ECO:0000256" key="5">
    <source>
        <dbReference type="ARBA" id="ARBA00022763"/>
    </source>
</evidence>
<evidence type="ECO:0000313" key="11">
    <source>
        <dbReference type="EMBL" id="RUM99778.1"/>
    </source>
</evidence>
<evidence type="ECO:0000256" key="3">
    <source>
        <dbReference type="ARBA" id="ARBA00021315"/>
    </source>
</evidence>
<comment type="function">
    <text evidence="1 9">May be involved in recombinational repair of damaged DNA.</text>
</comment>
<dbReference type="InterPro" id="IPR027417">
    <property type="entry name" value="P-loop_NTPase"/>
</dbReference>
<comment type="caution">
    <text evidence="11">The sequence shown here is derived from an EMBL/GenBank/DDBJ whole genome shotgun (WGS) entry which is preliminary data.</text>
</comment>
<keyword evidence="12" id="KW-1185">Reference proteome</keyword>
<evidence type="ECO:0000256" key="7">
    <source>
        <dbReference type="ARBA" id="ARBA00023204"/>
    </source>
</evidence>
<evidence type="ECO:0000256" key="6">
    <source>
        <dbReference type="ARBA" id="ARBA00022840"/>
    </source>
</evidence>
<dbReference type="GO" id="GO:0043590">
    <property type="term" value="C:bacterial nucleoid"/>
    <property type="evidence" value="ECO:0007669"/>
    <property type="project" value="TreeGrafter"/>
</dbReference>
<dbReference type="InterPro" id="IPR004604">
    <property type="entry name" value="DNA_recomb/repair_RecN"/>
</dbReference>
<dbReference type="Gene3D" id="3.40.50.300">
    <property type="entry name" value="P-loop containing nucleotide triphosphate hydrolases"/>
    <property type="match status" value="2"/>
</dbReference>
<evidence type="ECO:0000256" key="1">
    <source>
        <dbReference type="ARBA" id="ARBA00003618"/>
    </source>
</evidence>
<evidence type="ECO:0000256" key="4">
    <source>
        <dbReference type="ARBA" id="ARBA00022741"/>
    </source>
</evidence>
<dbReference type="GO" id="GO:0006310">
    <property type="term" value="P:DNA recombination"/>
    <property type="evidence" value="ECO:0007669"/>
    <property type="project" value="InterPro"/>
</dbReference>
<dbReference type="NCBIfam" id="TIGR00634">
    <property type="entry name" value="recN"/>
    <property type="match status" value="1"/>
</dbReference>
<keyword evidence="7 9" id="KW-0234">DNA repair</keyword>
<dbReference type="PANTHER" id="PTHR11059:SF0">
    <property type="entry name" value="DNA REPAIR PROTEIN RECN"/>
    <property type="match status" value="1"/>
</dbReference>
<dbReference type="InterPro" id="IPR003395">
    <property type="entry name" value="RecF/RecN/SMC_N"/>
</dbReference>
<gene>
    <name evidence="11" type="primary">recN</name>
    <name evidence="11" type="ORF">EET67_02515</name>
</gene>
<proteinExistence type="inferred from homology"/>
<comment type="similarity">
    <text evidence="2 9">Belongs to the RecN family.</text>
</comment>
<evidence type="ECO:0000259" key="10">
    <source>
        <dbReference type="Pfam" id="PF02463"/>
    </source>
</evidence>
<dbReference type="FunFam" id="3.40.50.300:FF:000319">
    <property type="entry name" value="DNA repair protein RecN"/>
    <property type="match status" value="1"/>
</dbReference>